<evidence type="ECO:0000256" key="11">
    <source>
        <dbReference type="RuleBase" id="RU364053"/>
    </source>
</evidence>
<reference evidence="17" key="4">
    <citation type="submission" date="2016-11" db="EMBL/GenBank/DDBJ databases">
        <authorList>
            <person name="Jaros S."/>
            <person name="Januszkiewicz K."/>
            <person name="Wedrychowicz H."/>
        </authorList>
    </citation>
    <scope>NUCLEOTIDE SEQUENCE [LARGE SCALE GENOMIC DNA]</scope>
    <source>
        <strain evidence="17">DSM 1682</strain>
    </source>
</reference>
<dbReference type="InterPro" id="IPR014017">
    <property type="entry name" value="DNA_helicase_UvrD-like_C"/>
</dbReference>
<dbReference type="PANTHER" id="PTHR11070:SF2">
    <property type="entry name" value="ATP-DEPENDENT DNA HELICASE SRS2"/>
    <property type="match status" value="1"/>
</dbReference>
<evidence type="ECO:0000256" key="1">
    <source>
        <dbReference type="ARBA" id="ARBA00009922"/>
    </source>
</evidence>
<dbReference type="Pfam" id="PF00580">
    <property type="entry name" value="UvrD-helicase"/>
    <property type="match status" value="1"/>
</dbReference>
<sequence>MIGFEQLNTMQQKAVLQKDGPVLVLAGAGSGKTGALTVRIAHLLETGVKPWNILAITFTNKAAKEMRERVLKLVPNGAEDIWISTFHSTCVRILRREIHFLDYDGQFSIYDADDQEKLMREVFKQLGFDTMNKSFSVRGAMSIISNLKEEMVSWEDYSKNADREDEKASRIALVYRTYQKRLKENNALDFDDLIYKTVLLFRNHPEVLEKYQDRFRYIMVDEYQDTNTSQYELVCMLASKYKNLCVVGDDDQSIYGWRGANIRNILEFEKDFPETVVIKLEQNYRSTQKILEAANSVIQNNQTRKDKSLWTENDGGNILHIYKGENEYDEARFVAEQIQEIVNNGREFKDMAVLYRTNAQSRAVEDQFVKKGIPYRLFGGVRFYERKEVRDILSYLKVLANPVDTISLRRIINVPKRGIGEASIDKVAAFAEANQISLFDALLRLDEITELKTRASKFRDFLEIITSLQKDAADLSAAELIDTVVKRSGYFQLLMTEGTEEALSRLQNIDEFVNKAVEYDKNNPEGGLMGFLEEVSLVADIDSYQPGEDAAVLMTLHSAKGLEFPYVFMIGMEEGMFPTFRAVMYGGEKDIEEERRLCYVGITRAREELFLTHAKSRMQHGITQYNPPSRFLKEIPQELVDMPTREISEMAKKYAMKNSMKLSPITSLKQQRIGGRGTGIPATFITASKENKRMPAPKDFELNYKEGDKVRAPKYGIGVVKSIQNGGADYEVEVSFGEKGTKKFMAKLSKLIKVTE</sequence>
<dbReference type="OrthoDB" id="9810135at2"/>
<evidence type="ECO:0000259" key="12">
    <source>
        <dbReference type="PROSITE" id="PS51198"/>
    </source>
</evidence>
<evidence type="ECO:0000256" key="6">
    <source>
        <dbReference type="ARBA" id="ARBA00023125"/>
    </source>
</evidence>
<keyword evidence="2 10" id="KW-0547">Nucleotide-binding</keyword>
<dbReference type="Pfam" id="PF21196">
    <property type="entry name" value="PcrA_UvrD_tudor"/>
    <property type="match status" value="1"/>
</dbReference>
<dbReference type="AlphaFoldDB" id="A0A0X1U784"/>
<dbReference type="GO" id="GO:0006260">
    <property type="term" value="P:DNA replication"/>
    <property type="evidence" value="ECO:0007669"/>
    <property type="project" value="InterPro"/>
</dbReference>
<dbReference type="GO" id="GO:0033202">
    <property type="term" value="C:DNA helicase complex"/>
    <property type="evidence" value="ECO:0007669"/>
    <property type="project" value="TreeGrafter"/>
</dbReference>
<name>A0A0X1U784_ANAPI</name>
<evidence type="ECO:0000256" key="4">
    <source>
        <dbReference type="ARBA" id="ARBA00022806"/>
    </source>
</evidence>
<dbReference type="GO" id="GO:0016787">
    <property type="term" value="F:hydrolase activity"/>
    <property type="evidence" value="ECO:0007669"/>
    <property type="project" value="UniProtKB-UniRule"/>
</dbReference>
<evidence type="ECO:0000259" key="13">
    <source>
        <dbReference type="PROSITE" id="PS51217"/>
    </source>
</evidence>
<dbReference type="InterPro" id="IPR027417">
    <property type="entry name" value="P-loop_NTPase"/>
</dbReference>
<evidence type="ECO:0000256" key="3">
    <source>
        <dbReference type="ARBA" id="ARBA00022801"/>
    </source>
</evidence>
<dbReference type="CDD" id="cd18807">
    <property type="entry name" value="SF1_C_UvrD"/>
    <property type="match status" value="1"/>
</dbReference>
<dbReference type="InterPro" id="IPR005751">
    <property type="entry name" value="ATP-dep_DNA_helicase_PcrA"/>
</dbReference>
<comment type="catalytic activity">
    <reaction evidence="8">
        <text>Couples ATP hydrolysis with the unwinding of duplex DNA by translocating in the 3'-5' direction.</text>
        <dbReference type="EC" id="5.6.2.4"/>
    </reaction>
</comment>
<reference evidence="16" key="2">
    <citation type="submission" date="2016-01" db="EMBL/GenBank/DDBJ databases">
        <authorList>
            <person name="Poehlein A."/>
            <person name="Schlien K."/>
            <person name="Gottschalk G."/>
            <person name="Buckel W."/>
            <person name="Daniel R."/>
        </authorList>
    </citation>
    <scope>NUCLEOTIDE SEQUENCE [LARGE SCALE GENOMIC DNA]</scope>
    <source>
        <strain evidence="16">X2</strain>
    </source>
</reference>
<comment type="catalytic activity">
    <reaction evidence="9 11">
        <text>ATP + H2O = ADP + phosphate + H(+)</text>
        <dbReference type="Rhea" id="RHEA:13065"/>
        <dbReference type="ChEBI" id="CHEBI:15377"/>
        <dbReference type="ChEBI" id="CHEBI:15378"/>
        <dbReference type="ChEBI" id="CHEBI:30616"/>
        <dbReference type="ChEBI" id="CHEBI:43474"/>
        <dbReference type="ChEBI" id="CHEBI:456216"/>
        <dbReference type="EC" id="5.6.2.4"/>
    </reaction>
</comment>
<evidence type="ECO:0000256" key="8">
    <source>
        <dbReference type="ARBA" id="ARBA00034617"/>
    </source>
</evidence>
<feature type="domain" description="UvrD-like helicase ATP-binding" evidence="12">
    <location>
        <begin position="5"/>
        <end position="287"/>
    </location>
</feature>
<evidence type="ECO:0000256" key="2">
    <source>
        <dbReference type="ARBA" id="ARBA00022741"/>
    </source>
</evidence>
<dbReference type="GO" id="GO:0043138">
    <property type="term" value="F:3'-5' DNA helicase activity"/>
    <property type="evidence" value="ECO:0007669"/>
    <property type="project" value="UniProtKB-EC"/>
</dbReference>
<dbReference type="KEGG" id="cpro:CPRO_12060"/>
<dbReference type="RefSeq" id="WP_066048998.1">
    <property type="nucleotide sequence ID" value="NZ_CP014223.1"/>
</dbReference>
<dbReference type="EMBL" id="CP014223">
    <property type="protein sequence ID" value="AMJ40799.1"/>
    <property type="molecule type" value="Genomic_DNA"/>
</dbReference>
<dbReference type="Proteomes" id="UP000068026">
    <property type="component" value="Chromosome"/>
</dbReference>
<dbReference type="GO" id="GO:0003677">
    <property type="term" value="F:DNA binding"/>
    <property type="evidence" value="ECO:0007669"/>
    <property type="project" value="UniProtKB-KW"/>
</dbReference>
<evidence type="ECO:0000313" key="17">
    <source>
        <dbReference type="Proteomes" id="UP000184204"/>
    </source>
</evidence>
<gene>
    <name evidence="14" type="primary">pcrA_1</name>
    <name evidence="14" type="ORF">CPRO_12060</name>
    <name evidence="15" type="ORF">SAMN02745151_01617</name>
</gene>
<dbReference type="GO" id="GO:0000725">
    <property type="term" value="P:recombinational repair"/>
    <property type="evidence" value="ECO:0007669"/>
    <property type="project" value="TreeGrafter"/>
</dbReference>
<dbReference type="CDD" id="cd17932">
    <property type="entry name" value="DEXQc_UvrD"/>
    <property type="match status" value="1"/>
</dbReference>
<keyword evidence="16" id="KW-1185">Reference proteome</keyword>
<evidence type="ECO:0000313" key="15">
    <source>
        <dbReference type="EMBL" id="SHE73705.1"/>
    </source>
</evidence>
<dbReference type="FunFam" id="1.10.486.10:FF:000003">
    <property type="entry name" value="ATP-dependent DNA helicase"/>
    <property type="match status" value="1"/>
</dbReference>
<organism evidence="15 17">
    <name type="scientific">Anaerotignum propionicum DSM 1682</name>
    <dbReference type="NCBI Taxonomy" id="991789"/>
    <lineage>
        <taxon>Bacteria</taxon>
        <taxon>Bacillati</taxon>
        <taxon>Bacillota</taxon>
        <taxon>Clostridia</taxon>
        <taxon>Lachnospirales</taxon>
        <taxon>Anaerotignaceae</taxon>
        <taxon>Anaerotignum</taxon>
    </lineage>
</organism>
<dbReference type="EMBL" id="FQUA01000006">
    <property type="protein sequence ID" value="SHE73705.1"/>
    <property type="molecule type" value="Genomic_DNA"/>
</dbReference>
<dbReference type="Gene3D" id="1.10.10.160">
    <property type="match status" value="1"/>
</dbReference>
<evidence type="ECO:0000313" key="16">
    <source>
        <dbReference type="Proteomes" id="UP000068026"/>
    </source>
</evidence>
<dbReference type="Proteomes" id="UP000184204">
    <property type="component" value="Unassembled WGS sequence"/>
</dbReference>
<dbReference type="PANTHER" id="PTHR11070">
    <property type="entry name" value="UVRD / RECB / PCRA DNA HELICASE FAMILY MEMBER"/>
    <property type="match status" value="1"/>
</dbReference>
<dbReference type="SUPFAM" id="SSF52540">
    <property type="entry name" value="P-loop containing nucleoside triphosphate hydrolases"/>
    <property type="match status" value="1"/>
</dbReference>
<dbReference type="Gene3D" id="1.10.486.10">
    <property type="entry name" value="PCRA, domain 4"/>
    <property type="match status" value="1"/>
</dbReference>
<feature type="binding site" evidence="10">
    <location>
        <begin position="26"/>
        <end position="33"/>
    </location>
    <ligand>
        <name>ATP</name>
        <dbReference type="ChEBI" id="CHEBI:30616"/>
    </ligand>
</feature>
<accession>A0A0X1U784</accession>
<reference evidence="14 16" key="1">
    <citation type="journal article" date="2016" name="Genome Announc.">
        <title>Complete Genome Sequence of the Amino Acid-Fermenting Clostridium propionicum X2 (DSM 1682).</title>
        <authorList>
            <person name="Poehlein A."/>
            <person name="Schlien K."/>
            <person name="Chowdhury N.P."/>
            <person name="Gottschalk G."/>
            <person name="Buckel W."/>
            <person name="Daniel R."/>
        </authorList>
    </citation>
    <scope>NUCLEOTIDE SEQUENCE [LARGE SCALE GENOMIC DNA]</scope>
    <source>
        <strain evidence="14 16">X2</strain>
    </source>
</reference>
<evidence type="ECO:0000256" key="9">
    <source>
        <dbReference type="ARBA" id="ARBA00048988"/>
    </source>
</evidence>
<dbReference type="GO" id="GO:0005524">
    <property type="term" value="F:ATP binding"/>
    <property type="evidence" value="ECO:0007669"/>
    <property type="project" value="UniProtKB-UniRule"/>
</dbReference>
<dbReference type="GO" id="GO:0005829">
    <property type="term" value="C:cytosol"/>
    <property type="evidence" value="ECO:0007669"/>
    <property type="project" value="TreeGrafter"/>
</dbReference>
<dbReference type="InterPro" id="IPR000212">
    <property type="entry name" value="DNA_helicase_UvrD/REP"/>
</dbReference>
<evidence type="ECO:0000256" key="10">
    <source>
        <dbReference type="PROSITE-ProRule" id="PRU00560"/>
    </source>
</evidence>
<dbReference type="Pfam" id="PF13361">
    <property type="entry name" value="UvrD_C"/>
    <property type="match status" value="1"/>
</dbReference>
<feature type="domain" description="UvrD-like helicase C-terminal" evidence="13">
    <location>
        <begin position="288"/>
        <end position="561"/>
    </location>
</feature>
<evidence type="ECO:0000256" key="7">
    <source>
        <dbReference type="ARBA" id="ARBA00023235"/>
    </source>
</evidence>
<dbReference type="Gene3D" id="3.40.50.300">
    <property type="entry name" value="P-loop containing nucleotide triphosphate hydrolases"/>
    <property type="match status" value="2"/>
</dbReference>
<keyword evidence="3 10" id="KW-0378">Hydrolase</keyword>
<dbReference type="PROSITE" id="PS51217">
    <property type="entry name" value="UVRD_HELICASE_CTER"/>
    <property type="match status" value="1"/>
</dbReference>
<evidence type="ECO:0000313" key="14">
    <source>
        <dbReference type="EMBL" id="AMJ40799.1"/>
    </source>
</evidence>
<dbReference type="PROSITE" id="PS51198">
    <property type="entry name" value="UVRD_HELICASE_ATP_BIND"/>
    <property type="match status" value="1"/>
</dbReference>
<dbReference type="NCBIfam" id="TIGR01073">
    <property type="entry name" value="pcrA"/>
    <property type="match status" value="1"/>
</dbReference>
<keyword evidence="5 10" id="KW-0067">ATP-binding</keyword>
<keyword evidence="7" id="KW-0413">Isomerase</keyword>
<proteinExistence type="inferred from homology"/>
<keyword evidence="4 10" id="KW-0347">Helicase</keyword>
<dbReference type="EC" id="5.6.2.4" evidence="11"/>
<dbReference type="InterPro" id="IPR014016">
    <property type="entry name" value="UvrD-like_ATP-bd"/>
</dbReference>
<keyword evidence="6 11" id="KW-0238">DNA-binding</keyword>
<evidence type="ECO:0000256" key="5">
    <source>
        <dbReference type="ARBA" id="ARBA00022840"/>
    </source>
</evidence>
<protein>
    <recommendedName>
        <fullName evidence="11">ATP-dependent DNA helicase</fullName>
        <ecNumber evidence="11">5.6.2.4</ecNumber>
    </recommendedName>
</protein>
<dbReference type="InterPro" id="IPR013986">
    <property type="entry name" value="DExx_box_DNA_helicase_dom_sf"/>
</dbReference>
<reference evidence="15" key="3">
    <citation type="submission" date="2016-11" db="EMBL/GenBank/DDBJ databases">
        <authorList>
            <person name="Varghese N."/>
            <person name="Submissions S."/>
        </authorList>
    </citation>
    <scope>NUCLEOTIDE SEQUENCE</scope>
    <source>
        <strain evidence="15">DSM 1682</strain>
    </source>
</reference>
<comment type="similarity">
    <text evidence="1 11">Belongs to the helicase family. UvrD subfamily.</text>
</comment>